<dbReference type="InterPro" id="IPR001155">
    <property type="entry name" value="OxRdtase_FMN_N"/>
</dbReference>
<evidence type="ECO:0000259" key="1">
    <source>
        <dbReference type="Pfam" id="PF00724"/>
    </source>
</evidence>
<dbReference type="Gene3D" id="3.20.20.70">
    <property type="entry name" value="Aldolase class I"/>
    <property type="match status" value="1"/>
</dbReference>
<dbReference type="CDD" id="cd02803">
    <property type="entry name" value="OYE_like_FMN_family"/>
    <property type="match status" value="1"/>
</dbReference>
<feature type="domain" description="NADH:flavin oxidoreductase/NADH oxidase N-terminal" evidence="1">
    <location>
        <begin position="11"/>
        <end position="347"/>
    </location>
</feature>
<dbReference type="PANTHER" id="PTHR22893:SF91">
    <property type="entry name" value="NADPH DEHYDROGENASE 2-RELATED"/>
    <property type="match status" value="1"/>
</dbReference>
<protein>
    <submittedName>
        <fullName evidence="2">NADH:flavin oxidoreductase</fullName>
    </submittedName>
</protein>
<dbReference type="InterPro" id="IPR045247">
    <property type="entry name" value="Oye-like"/>
</dbReference>
<evidence type="ECO:0000313" key="3">
    <source>
        <dbReference type="Proteomes" id="UP000290365"/>
    </source>
</evidence>
<evidence type="ECO:0000313" key="2">
    <source>
        <dbReference type="EMBL" id="QBD76691.1"/>
    </source>
</evidence>
<dbReference type="Pfam" id="PF00724">
    <property type="entry name" value="Oxidored_FMN"/>
    <property type="match status" value="1"/>
</dbReference>
<organism evidence="2 3">
    <name type="scientific">Ktedonosporobacter rubrisoli</name>
    <dbReference type="NCBI Taxonomy" id="2509675"/>
    <lineage>
        <taxon>Bacteria</taxon>
        <taxon>Bacillati</taxon>
        <taxon>Chloroflexota</taxon>
        <taxon>Ktedonobacteria</taxon>
        <taxon>Ktedonobacterales</taxon>
        <taxon>Ktedonosporobacteraceae</taxon>
        <taxon>Ktedonosporobacter</taxon>
    </lineage>
</organism>
<dbReference type="InterPro" id="IPR013785">
    <property type="entry name" value="Aldolase_TIM"/>
</dbReference>
<dbReference type="EMBL" id="CP035758">
    <property type="protein sequence ID" value="QBD76691.1"/>
    <property type="molecule type" value="Genomic_DNA"/>
</dbReference>
<dbReference type="KEGG" id="kbs:EPA93_12030"/>
<dbReference type="SUPFAM" id="SSF51395">
    <property type="entry name" value="FMN-linked oxidoreductases"/>
    <property type="match status" value="1"/>
</dbReference>
<accession>A0A4V0YYM0</accession>
<dbReference type="RefSeq" id="WP_129887713.1">
    <property type="nucleotide sequence ID" value="NZ_CP035758.1"/>
</dbReference>
<dbReference type="GO" id="GO:0010181">
    <property type="term" value="F:FMN binding"/>
    <property type="evidence" value="ECO:0007669"/>
    <property type="project" value="InterPro"/>
</dbReference>
<sequence length="381" mass="41357">MQQNVAHSALTPFSLAGLKLKNRVAVAPMSRVSTAGDGVATEQMLDYYTAFARGNFSLIITEGTYIDQAYSQSYANQPGIVTPEQVQAWRHIVDSVHAAGAHIFLQLMHAGALSQGNNYRAHTIAPSAVQPQGEMLSEYGGHGPYARPQAMTEQDIKQVIEGFARAAVQARAAGFDGVEIHGANGYLIDQFITDYTNQRTDRYGGSTEKRIRFALEVVEAIRSATGKHYPVGIRLSQTKVNDFVYRWPGGHKDASIIFSALAGVGVAYIHVASEGRNWTETAMLGNGSTITQLAREVAGVPVIANGGMHDPQQAEQILRDGHADLIALARGALANPDWPRRLQEDSQLEAFEHAMISPQATLENTRRWLAEHKAIAGSKGK</sequence>
<dbReference type="PANTHER" id="PTHR22893">
    <property type="entry name" value="NADH OXIDOREDUCTASE-RELATED"/>
    <property type="match status" value="1"/>
</dbReference>
<keyword evidence="3" id="KW-1185">Reference proteome</keyword>
<reference evidence="2 3" key="1">
    <citation type="submission" date="2019-01" db="EMBL/GenBank/DDBJ databases">
        <title>Ktedonosporobacter rubrisoli SCAWS-G2.</title>
        <authorList>
            <person name="Huang Y."/>
            <person name="Yan B."/>
        </authorList>
    </citation>
    <scope>NUCLEOTIDE SEQUENCE [LARGE SCALE GENOMIC DNA]</scope>
    <source>
        <strain evidence="2 3">SCAWS-G2</strain>
    </source>
</reference>
<dbReference type="AlphaFoldDB" id="A0A4V0YYM0"/>
<dbReference type="GO" id="GO:0016491">
    <property type="term" value="F:oxidoreductase activity"/>
    <property type="evidence" value="ECO:0007669"/>
    <property type="project" value="InterPro"/>
</dbReference>
<gene>
    <name evidence="2" type="ORF">EPA93_12030</name>
</gene>
<proteinExistence type="predicted"/>
<dbReference type="Proteomes" id="UP000290365">
    <property type="component" value="Chromosome"/>
</dbReference>
<dbReference type="OrthoDB" id="9772736at2"/>
<name>A0A4V0YYM0_KTERU</name>